<evidence type="ECO:0000313" key="3">
    <source>
        <dbReference type="EMBL" id="CAG2139393.1"/>
    </source>
</evidence>
<dbReference type="InterPro" id="IPR006680">
    <property type="entry name" value="Amidohydro-rel"/>
</dbReference>
<evidence type="ECO:0000313" key="4">
    <source>
        <dbReference type="Proteomes" id="UP000672657"/>
    </source>
</evidence>
<keyword evidence="4" id="KW-1185">Reference proteome</keyword>
<feature type="domain" description="Amidohydrolase-related" evidence="2">
    <location>
        <begin position="30"/>
        <end position="289"/>
    </location>
</feature>
<reference evidence="3 4" key="1">
    <citation type="submission" date="2021-03" db="EMBL/GenBank/DDBJ databases">
        <authorList>
            <person name="Peeters C."/>
        </authorList>
    </citation>
    <scope>NUCLEOTIDE SEQUENCE [LARGE SCALE GENOMIC DNA]</scope>
    <source>
        <strain evidence="3 4">LMG 26411</strain>
    </source>
</reference>
<proteinExistence type="predicted"/>
<dbReference type="Proteomes" id="UP000672657">
    <property type="component" value="Unassembled WGS sequence"/>
</dbReference>
<dbReference type="EMBL" id="CAJPVI010000008">
    <property type="protein sequence ID" value="CAG2139393.1"/>
    <property type="molecule type" value="Genomic_DNA"/>
</dbReference>
<keyword evidence="1" id="KW-0456">Lyase</keyword>
<protein>
    <recommendedName>
        <fullName evidence="2">Amidohydrolase-related domain-containing protein</fullName>
    </recommendedName>
</protein>
<evidence type="ECO:0000259" key="2">
    <source>
        <dbReference type="Pfam" id="PF04909"/>
    </source>
</evidence>
<gene>
    <name evidence="3" type="ORF">LMG26411_01702</name>
</gene>
<organism evidence="3 4">
    <name type="scientific">Cupriavidus numazuensis</name>
    <dbReference type="NCBI Taxonomy" id="221992"/>
    <lineage>
        <taxon>Bacteria</taxon>
        <taxon>Pseudomonadati</taxon>
        <taxon>Pseudomonadota</taxon>
        <taxon>Betaproteobacteria</taxon>
        <taxon>Burkholderiales</taxon>
        <taxon>Burkholderiaceae</taxon>
        <taxon>Cupriavidus</taxon>
    </lineage>
</organism>
<dbReference type="PANTHER" id="PTHR21240:SF28">
    <property type="entry name" value="ISO-OROTATE DECARBOXYLASE (EUROFUNG)"/>
    <property type="match status" value="1"/>
</dbReference>
<dbReference type="Gene3D" id="3.20.20.140">
    <property type="entry name" value="Metal-dependent hydrolases"/>
    <property type="match status" value="1"/>
</dbReference>
<comment type="caution">
    <text evidence="3">The sequence shown here is derived from an EMBL/GenBank/DDBJ whole genome shotgun (WGS) entry which is preliminary data.</text>
</comment>
<sequence>MPGIPRWSAAEHVGMMDQLDIATAILSISAPGLHFGDDAAARRLARYCNDEGARAVREHPGRFGLFAALPLPDVAGSLAELAHAFDTLHADGVVMESNYHGIYLGDARLDPVFAELNRRKATVFIHPTDPYCPCCQGSEQAALPPLGYPYPMIEFIFDTTRAVFNLILSGTLEKYPDVKIIVPHAGAAVPVLTARVGAISALLKLGRNRMSVDDAIRKLYFDLAGAPEPVALSALLQVADPTRVLYGSDYPFTPAPVAADLAAVLDRSVHIPASLRGGFMRENALGLFPRFGEG</sequence>
<accession>A0ABM8TDU6</accession>
<dbReference type="InterPro" id="IPR032465">
    <property type="entry name" value="ACMSD"/>
</dbReference>
<dbReference type="Pfam" id="PF04909">
    <property type="entry name" value="Amidohydro_2"/>
    <property type="match status" value="1"/>
</dbReference>
<dbReference type="PANTHER" id="PTHR21240">
    <property type="entry name" value="2-AMINO-3-CARBOXYLMUCONATE-6-SEMIALDEHYDE DECARBOXYLASE"/>
    <property type="match status" value="1"/>
</dbReference>
<evidence type="ECO:0000256" key="1">
    <source>
        <dbReference type="ARBA" id="ARBA00023239"/>
    </source>
</evidence>
<dbReference type="SUPFAM" id="SSF51556">
    <property type="entry name" value="Metallo-dependent hydrolases"/>
    <property type="match status" value="1"/>
</dbReference>
<dbReference type="InterPro" id="IPR032466">
    <property type="entry name" value="Metal_Hydrolase"/>
</dbReference>
<name>A0ABM8TDU6_9BURK</name>